<evidence type="ECO:0000256" key="1">
    <source>
        <dbReference type="SAM" id="MobiDB-lite"/>
    </source>
</evidence>
<keyword evidence="3" id="KW-1185">Reference proteome</keyword>
<dbReference type="GO" id="GO:0003824">
    <property type="term" value="F:catalytic activity"/>
    <property type="evidence" value="ECO:0007669"/>
    <property type="project" value="InterPro"/>
</dbReference>
<dbReference type="EMBL" id="NEVT01000008">
    <property type="protein sequence ID" value="OZI72632.1"/>
    <property type="molecule type" value="Genomic_DNA"/>
</dbReference>
<dbReference type="InterPro" id="IPR023606">
    <property type="entry name" value="CoA-Trfase_III_dom_1_sf"/>
</dbReference>
<dbReference type="PANTHER" id="PTHR48228">
    <property type="entry name" value="SUCCINYL-COA--D-CITRAMALATE COA-TRANSFERASE"/>
    <property type="match status" value="1"/>
</dbReference>
<evidence type="ECO:0000313" key="2">
    <source>
        <dbReference type="EMBL" id="OZI72632.1"/>
    </source>
</evidence>
<dbReference type="RefSeq" id="WP_094807745.1">
    <property type="nucleotide sequence ID" value="NZ_NEVT01000008.1"/>
</dbReference>
<name>A0A261VGJ2_9BORD</name>
<dbReference type="Proteomes" id="UP000215633">
    <property type="component" value="Unassembled WGS sequence"/>
</dbReference>
<evidence type="ECO:0000313" key="3">
    <source>
        <dbReference type="Proteomes" id="UP000215633"/>
    </source>
</evidence>
<dbReference type="PANTHER" id="PTHR48228:SF5">
    <property type="entry name" value="ALPHA-METHYLACYL-COA RACEMASE"/>
    <property type="match status" value="1"/>
</dbReference>
<reference evidence="3" key="1">
    <citation type="submission" date="2017-05" db="EMBL/GenBank/DDBJ databases">
        <title>Complete and WGS of Bordetella genogroups.</title>
        <authorList>
            <person name="Spilker T."/>
            <person name="Lipuma J."/>
        </authorList>
    </citation>
    <scope>NUCLEOTIDE SEQUENCE [LARGE SCALE GENOMIC DNA]</scope>
    <source>
        <strain evidence="3">AU8256</strain>
    </source>
</reference>
<sequence length="355" mass="37478">MRILDGLKVLEVASLGPVPWGGMLLADMGASLIRVDRPDGGPAGADRDPVRRGRSAVRLDLKSAQGRAGFLRLAARADVLMEGMRPGVMERLGVGPDPCLQANPRLVYARMTGWGQAGPLAPRAGHDINYIATTGALHAIGTAQAPVVPLNLVADYGGGGAFLVMGILAAVLQARQSGQGRVLDIAMIDGVASLMTAAYGRLANGSWQDRRAANALDGGAPWYGVYETRDGKHVAVGAVEAPFYRELLQKLALTHLPDRADAAHWPAIRAALAQAFASRTRDEWAGYFADSDACVTPVLSLREAPDHPHNRARGLFASWQGAPTPAPAPRTGDLPAALSPPSHTVPLEQALETWK</sequence>
<proteinExistence type="predicted"/>
<comment type="caution">
    <text evidence="2">The sequence shown here is derived from an EMBL/GenBank/DDBJ whole genome shotgun (WGS) entry which is preliminary data.</text>
</comment>
<dbReference type="AlphaFoldDB" id="A0A261VGJ2"/>
<accession>A0A261VGJ2</accession>
<feature type="region of interest" description="Disordered" evidence="1">
    <location>
        <begin position="319"/>
        <end position="355"/>
    </location>
</feature>
<gene>
    <name evidence="2" type="ORF">CAL24_20315</name>
</gene>
<protein>
    <submittedName>
        <fullName evidence="2">Carnitine dehydratase</fullName>
    </submittedName>
</protein>
<dbReference type="Gene3D" id="3.40.50.10540">
    <property type="entry name" value="Crotonobetainyl-coa:carnitine coa-transferase, domain 1"/>
    <property type="match status" value="1"/>
</dbReference>
<dbReference type="InterPro" id="IPR050509">
    <property type="entry name" value="CoA-transferase_III"/>
</dbReference>
<dbReference type="InterPro" id="IPR003673">
    <property type="entry name" value="CoA-Trfase_fam_III"/>
</dbReference>
<dbReference type="Pfam" id="PF02515">
    <property type="entry name" value="CoA_transf_3"/>
    <property type="match status" value="1"/>
</dbReference>
<dbReference type="Gene3D" id="3.30.1540.10">
    <property type="entry name" value="formyl-coa transferase, domain 3"/>
    <property type="match status" value="1"/>
</dbReference>
<organism evidence="2 3">
    <name type="scientific">Bordetella genomosp. 2</name>
    <dbReference type="NCBI Taxonomy" id="1983456"/>
    <lineage>
        <taxon>Bacteria</taxon>
        <taxon>Pseudomonadati</taxon>
        <taxon>Pseudomonadota</taxon>
        <taxon>Betaproteobacteria</taxon>
        <taxon>Burkholderiales</taxon>
        <taxon>Alcaligenaceae</taxon>
        <taxon>Bordetella</taxon>
    </lineage>
</organism>
<dbReference type="InterPro" id="IPR044855">
    <property type="entry name" value="CoA-Trfase_III_dom3_sf"/>
</dbReference>
<dbReference type="SUPFAM" id="SSF89796">
    <property type="entry name" value="CoA-transferase family III (CaiB/BaiF)"/>
    <property type="match status" value="1"/>
</dbReference>